<reference evidence="2 3" key="1">
    <citation type="journal article" date="2023" name="G3 (Bethesda)">
        <title>A chromosome-length genome assembly and annotation of blackberry (Rubus argutus, cv. 'Hillquist').</title>
        <authorList>
            <person name="Bruna T."/>
            <person name="Aryal R."/>
            <person name="Dudchenko O."/>
            <person name="Sargent D.J."/>
            <person name="Mead D."/>
            <person name="Buti M."/>
            <person name="Cavallini A."/>
            <person name="Hytonen T."/>
            <person name="Andres J."/>
            <person name="Pham M."/>
            <person name="Weisz D."/>
            <person name="Mascagni F."/>
            <person name="Usai G."/>
            <person name="Natali L."/>
            <person name="Bassil N."/>
            <person name="Fernandez G.E."/>
            <person name="Lomsadze A."/>
            <person name="Armour M."/>
            <person name="Olukolu B."/>
            <person name="Poorten T."/>
            <person name="Britton C."/>
            <person name="Davik J."/>
            <person name="Ashrafi H."/>
            <person name="Aiden E.L."/>
            <person name="Borodovsky M."/>
            <person name="Worthington M."/>
        </authorList>
    </citation>
    <scope>NUCLEOTIDE SEQUENCE [LARGE SCALE GENOMIC DNA]</scope>
    <source>
        <strain evidence="2">PI 553951</strain>
    </source>
</reference>
<sequence>MPNTLCSSREKLYLVESAGDLLVVLGYVKCKGNCSELYNRTYHIRNYSLTTTSFRVFEVPFGDCSEYSEVKNLGNRSLFLSARSASFSVDASYCGCQANCIYFTDDNSQYLEEGGVMDMGIFDMQDRKIKRNLGETCGFGGGKPYKFQQRHLWIQVIQSSL</sequence>
<keyword evidence="3" id="KW-1185">Reference proteome</keyword>
<dbReference type="Pfam" id="PF03478">
    <property type="entry name" value="Beta-prop_KIB1-4"/>
    <property type="match status" value="1"/>
</dbReference>
<name>A0AAW1Y8U8_RUBAR</name>
<protein>
    <recommendedName>
        <fullName evidence="1">KIB1-4 beta-propeller domain-containing protein</fullName>
    </recommendedName>
</protein>
<evidence type="ECO:0000259" key="1">
    <source>
        <dbReference type="Pfam" id="PF03478"/>
    </source>
</evidence>
<dbReference type="EMBL" id="JBEDUW010000002">
    <property type="protein sequence ID" value="KAK9945243.1"/>
    <property type="molecule type" value="Genomic_DNA"/>
</dbReference>
<dbReference type="Proteomes" id="UP001457282">
    <property type="component" value="Unassembled WGS sequence"/>
</dbReference>
<gene>
    <name evidence="2" type="ORF">M0R45_010768</name>
</gene>
<comment type="caution">
    <text evidence="2">The sequence shown here is derived from an EMBL/GenBank/DDBJ whole genome shotgun (WGS) entry which is preliminary data.</text>
</comment>
<dbReference type="InterPro" id="IPR005174">
    <property type="entry name" value="KIB1-4_b-propeller"/>
</dbReference>
<dbReference type="InterPro" id="IPR050942">
    <property type="entry name" value="F-box_BR-signaling"/>
</dbReference>
<proteinExistence type="predicted"/>
<dbReference type="PANTHER" id="PTHR44259:SF108">
    <property type="entry name" value="F-BOX PROTEIN SKIP23-LIKE"/>
    <property type="match status" value="1"/>
</dbReference>
<dbReference type="PANTHER" id="PTHR44259">
    <property type="entry name" value="OS07G0183000 PROTEIN-RELATED"/>
    <property type="match status" value="1"/>
</dbReference>
<accession>A0AAW1Y8U8</accession>
<feature type="domain" description="KIB1-4 beta-propeller" evidence="1">
    <location>
        <begin position="7"/>
        <end position="123"/>
    </location>
</feature>
<organism evidence="2 3">
    <name type="scientific">Rubus argutus</name>
    <name type="common">Southern blackberry</name>
    <dbReference type="NCBI Taxonomy" id="59490"/>
    <lineage>
        <taxon>Eukaryota</taxon>
        <taxon>Viridiplantae</taxon>
        <taxon>Streptophyta</taxon>
        <taxon>Embryophyta</taxon>
        <taxon>Tracheophyta</taxon>
        <taxon>Spermatophyta</taxon>
        <taxon>Magnoliopsida</taxon>
        <taxon>eudicotyledons</taxon>
        <taxon>Gunneridae</taxon>
        <taxon>Pentapetalae</taxon>
        <taxon>rosids</taxon>
        <taxon>fabids</taxon>
        <taxon>Rosales</taxon>
        <taxon>Rosaceae</taxon>
        <taxon>Rosoideae</taxon>
        <taxon>Rosoideae incertae sedis</taxon>
        <taxon>Rubus</taxon>
    </lineage>
</organism>
<evidence type="ECO:0000313" key="2">
    <source>
        <dbReference type="EMBL" id="KAK9945243.1"/>
    </source>
</evidence>
<evidence type="ECO:0000313" key="3">
    <source>
        <dbReference type="Proteomes" id="UP001457282"/>
    </source>
</evidence>
<dbReference type="AlphaFoldDB" id="A0AAW1Y8U8"/>